<evidence type="ECO:0000313" key="2">
    <source>
        <dbReference type="Proteomes" id="UP001165101"/>
    </source>
</evidence>
<organism evidence="1 2">
    <name type="scientific">Candida boidinii</name>
    <name type="common">Yeast</name>
    <dbReference type="NCBI Taxonomy" id="5477"/>
    <lineage>
        <taxon>Eukaryota</taxon>
        <taxon>Fungi</taxon>
        <taxon>Dikarya</taxon>
        <taxon>Ascomycota</taxon>
        <taxon>Saccharomycotina</taxon>
        <taxon>Pichiomycetes</taxon>
        <taxon>Pichiales</taxon>
        <taxon>Pichiaceae</taxon>
        <taxon>Ogataea</taxon>
        <taxon>Ogataea/Candida clade</taxon>
    </lineage>
</organism>
<sequence>MKEESDKFIFMDRFSELRSIFLNMIQKDQHWQINNKFIREALYAFINFEDETSIICVLQYIGLNKKLKLTPATIMMLQLSFDSCIQKLEFNSNNLLPSNITNIENNNLMKRKIEAYKLEIDNFIKGKQYQNQFDWKDGVFIITKFMEVLNFPDSAHNLMKHNNWAMLPQEGVERRKKVFLNQLYLTQEFYGLQPIGLNGIVDGYQMDFLGDDFFL</sequence>
<accession>A0ACB5TEL2</accession>
<proteinExistence type="predicted"/>
<name>A0ACB5TEL2_CANBO</name>
<protein>
    <submittedName>
        <fullName evidence="1">Unnamed protein product</fullName>
    </submittedName>
</protein>
<keyword evidence="2" id="KW-1185">Reference proteome</keyword>
<gene>
    <name evidence="1" type="ORF">Cboi01_000027000</name>
</gene>
<dbReference type="Proteomes" id="UP001165101">
    <property type="component" value="Unassembled WGS sequence"/>
</dbReference>
<reference evidence="1" key="1">
    <citation type="submission" date="2023-04" db="EMBL/GenBank/DDBJ databases">
        <title>Candida boidinii NBRC 1967.</title>
        <authorList>
            <person name="Ichikawa N."/>
            <person name="Sato H."/>
            <person name="Tonouchi N."/>
        </authorList>
    </citation>
    <scope>NUCLEOTIDE SEQUENCE</scope>
    <source>
        <strain evidence="1">NBRC 1967</strain>
    </source>
</reference>
<dbReference type="EMBL" id="BSXV01000064">
    <property type="protein sequence ID" value="GME87255.1"/>
    <property type="molecule type" value="Genomic_DNA"/>
</dbReference>
<evidence type="ECO:0000313" key="1">
    <source>
        <dbReference type="EMBL" id="GME87255.1"/>
    </source>
</evidence>
<comment type="caution">
    <text evidence="1">The sequence shown here is derived from an EMBL/GenBank/DDBJ whole genome shotgun (WGS) entry which is preliminary data.</text>
</comment>